<comment type="caution">
    <text evidence="1">The sequence shown here is derived from an EMBL/GenBank/DDBJ whole genome shotgun (WGS) entry which is preliminary data.</text>
</comment>
<dbReference type="Proteomes" id="UP001172386">
    <property type="component" value="Unassembled WGS sequence"/>
</dbReference>
<accession>A0ACC3AJR6</accession>
<organism evidence="1 2">
    <name type="scientific">Neophaeococcomyces mojaviensis</name>
    <dbReference type="NCBI Taxonomy" id="3383035"/>
    <lineage>
        <taxon>Eukaryota</taxon>
        <taxon>Fungi</taxon>
        <taxon>Dikarya</taxon>
        <taxon>Ascomycota</taxon>
        <taxon>Pezizomycotina</taxon>
        <taxon>Eurotiomycetes</taxon>
        <taxon>Chaetothyriomycetidae</taxon>
        <taxon>Chaetothyriales</taxon>
        <taxon>Chaetothyriales incertae sedis</taxon>
        <taxon>Neophaeococcomyces</taxon>
    </lineage>
</organism>
<keyword evidence="2" id="KW-1185">Reference proteome</keyword>
<gene>
    <name evidence="1" type="ORF">H2198_000689</name>
</gene>
<evidence type="ECO:0000313" key="1">
    <source>
        <dbReference type="EMBL" id="KAJ9663677.1"/>
    </source>
</evidence>
<reference evidence="1" key="1">
    <citation type="submission" date="2022-10" db="EMBL/GenBank/DDBJ databases">
        <title>Culturing micro-colonial fungi from biological soil crusts in the Mojave desert and describing Neophaeococcomyces mojavensis, and introducing the new genera and species Taxawa tesnikishii.</title>
        <authorList>
            <person name="Kurbessoian T."/>
            <person name="Stajich J.E."/>
        </authorList>
    </citation>
    <scope>NUCLEOTIDE SEQUENCE</scope>
    <source>
        <strain evidence="1">JES_112</strain>
    </source>
</reference>
<evidence type="ECO:0000313" key="2">
    <source>
        <dbReference type="Proteomes" id="UP001172386"/>
    </source>
</evidence>
<dbReference type="EMBL" id="JAPDRQ010000007">
    <property type="protein sequence ID" value="KAJ9663677.1"/>
    <property type="molecule type" value="Genomic_DNA"/>
</dbReference>
<name>A0ACC3AJR6_9EURO</name>
<protein>
    <submittedName>
        <fullName evidence="1">Uncharacterized protein</fullName>
    </submittedName>
</protein>
<proteinExistence type="predicted"/>
<sequence length="135" mass="15144">MNHETKHLIEECMAKVDLMYVLRSRRPALLGSIFEQSQQFSAVKTTPAVSKTRAAFSTSTGVRHAGIPTEDMNTLDDLDVPWEIENTDDFDDFENFENSEDEADSSNIRTPTKPVSPPNHNNSTKRITVESLLCA</sequence>